<evidence type="ECO:0000256" key="7">
    <source>
        <dbReference type="SAM" id="SignalP"/>
    </source>
</evidence>
<evidence type="ECO:0000256" key="4">
    <source>
        <dbReference type="ARBA" id="ARBA00023136"/>
    </source>
</evidence>
<dbReference type="PANTHER" id="PTHR30429">
    <property type="entry name" value="D-METHIONINE-BINDING LIPOPROTEIN METQ"/>
    <property type="match status" value="1"/>
</dbReference>
<protein>
    <submittedName>
        <fullName evidence="8">MetQ/NlpA family ABC transporter substrate-binding protein</fullName>
    </submittedName>
</protein>
<dbReference type="Proteomes" id="UP001146468">
    <property type="component" value="Unassembled WGS sequence"/>
</dbReference>
<reference evidence="8" key="1">
    <citation type="submission" date="2022-02" db="EMBL/GenBank/DDBJ databases">
        <title>Corynebacterium sp. from urogenital microbiome.</title>
        <authorList>
            <person name="Cappelli E.A."/>
            <person name="Ribeiro T.G."/>
            <person name="Peixe L."/>
        </authorList>
    </citation>
    <scope>NUCLEOTIDE SEQUENCE</scope>
    <source>
        <strain evidence="8">C8Ua_172</strain>
    </source>
</reference>
<dbReference type="InterPro" id="IPR004872">
    <property type="entry name" value="Lipoprotein_NlpA"/>
</dbReference>
<dbReference type="Pfam" id="PF03180">
    <property type="entry name" value="Lipoprotein_9"/>
    <property type="match status" value="1"/>
</dbReference>
<dbReference type="PANTHER" id="PTHR30429:SF0">
    <property type="entry name" value="METHIONINE-BINDING LIPOPROTEIN METQ"/>
    <property type="match status" value="1"/>
</dbReference>
<sequence length="279" mass="30259">MFKKIAAVTAAAALSLGLVACGSDDTAIDAAGTGDTKTIRVATSPGPYSELFQEGVAPILEKDGYTLEYTNFTDLTQADTALAEGSADLNVEQHTAWMNVFNKEKGGNLVSITEVPTVPAGLYSEKHEKLEDVADGQSVGIPLDGSNKSRAIHVLVDAGWITLRDDADEALLSEADIDENPHNLDIKPMDSANLSRSLPDLDWAVIPGSMSYSAGLDPNLQRFQENLRPELILVAVTTEGKQDTPWAKAVSEAYRSEEFKEYFDSQNTNNYWFLPDSLK</sequence>
<evidence type="ECO:0000256" key="1">
    <source>
        <dbReference type="ARBA" id="ARBA00004635"/>
    </source>
</evidence>
<feature type="chain" id="PRO_5040955468" evidence="7">
    <location>
        <begin position="21"/>
        <end position="279"/>
    </location>
</feature>
<dbReference type="RefSeq" id="WP_269965722.1">
    <property type="nucleotide sequence ID" value="NZ_JAKMUS010000010.1"/>
</dbReference>
<accession>A0A9X3LV20</accession>
<keyword evidence="5" id="KW-0564">Palmitate</keyword>
<comment type="caution">
    <text evidence="8">The sequence shown here is derived from an EMBL/GenBank/DDBJ whole genome shotgun (WGS) entry which is preliminary data.</text>
</comment>
<evidence type="ECO:0000256" key="6">
    <source>
        <dbReference type="ARBA" id="ARBA00023288"/>
    </source>
</evidence>
<comment type="subcellular location">
    <subcellularLocation>
        <location evidence="1">Membrane</location>
        <topology evidence="1">Lipid-anchor</topology>
    </subcellularLocation>
</comment>
<gene>
    <name evidence="8" type="ORF">L8U60_07370</name>
</gene>
<comment type="similarity">
    <text evidence="2">Belongs to the NlpA lipoprotein family.</text>
</comment>
<evidence type="ECO:0000256" key="2">
    <source>
        <dbReference type="ARBA" id="ARBA00008973"/>
    </source>
</evidence>
<dbReference type="PROSITE" id="PS51257">
    <property type="entry name" value="PROKAR_LIPOPROTEIN"/>
    <property type="match status" value="1"/>
</dbReference>
<keyword evidence="4" id="KW-0472">Membrane</keyword>
<dbReference type="AlphaFoldDB" id="A0A9X3LV20"/>
<feature type="signal peptide" evidence="7">
    <location>
        <begin position="1"/>
        <end position="20"/>
    </location>
</feature>
<dbReference type="GO" id="GO:0016020">
    <property type="term" value="C:membrane"/>
    <property type="evidence" value="ECO:0007669"/>
    <property type="project" value="UniProtKB-SubCell"/>
</dbReference>
<keyword evidence="3 7" id="KW-0732">Signal</keyword>
<evidence type="ECO:0000256" key="3">
    <source>
        <dbReference type="ARBA" id="ARBA00022729"/>
    </source>
</evidence>
<proteinExistence type="inferred from homology"/>
<dbReference type="Gene3D" id="3.40.190.10">
    <property type="entry name" value="Periplasmic binding protein-like II"/>
    <property type="match status" value="2"/>
</dbReference>
<dbReference type="EMBL" id="JAKMUS010000010">
    <property type="protein sequence ID" value="MCZ9294301.1"/>
    <property type="molecule type" value="Genomic_DNA"/>
</dbReference>
<evidence type="ECO:0000313" key="9">
    <source>
        <dbReference type="Proteomes" id="UP001146468"/>
    </source>
</evidence>
<keyword evidence="6" id="KW-0449">Lipoprotein</keyword>
<name>A0A9X3LV20_9CORY</name>
<organism evidence="8 9">
    <name type="scientific">Corynebacterium meitnerae</name>
    <dbReference type="NCBI Taxonomy" id="2913498"/>
    <lineage>
        <taxon>Bacteria</taxon>
        <taxon>Bacillati</taxon>
        <taxon>Actinomycetota</taxon>
        <taxon>Actinomycetes</taxon>
        <taxon>Mycobacteriales</taxon>
        <taxon>Corynebacteriaceae</taxon>
        <taxon>Corynebacterium</taxon>
    </lineage>
</organism>
<evidence type="ECO:0000313" key="8">
    <source>
        <dbReference type="EMBL" id="MCZ9294301.1"/>
    </source>
</evidence>
<keyword evidence="9" id="KW-1185">Reference proteome</keyword>
<evidence type="ECO:0000256" key="5">
    <source>
        <dbReference type="ARBA" id="ARBA00023139"/>
    </source>
</evidence>
<dbReference type="SUPFAM" id="SSF53850">
    <property type="entry name" value="Periplasmic binding protein-like II"/>
    <property type="match status" value="1"/>
</dbReference>